<dbReference type="Pfam" id="PF00583">
    <property type="entry name" value="Acetyltransf_1"/>
    <property type="match status" value="1"/>
</dbReference>
<gene>
    <name evidence="2" type="ORF">AU378_15785</name>
</gene>
<accession>A0A135W8K6</accession>
<evidence type="ECO:0000313" key="2">
    <source>
        <dbReference type="EMBL" id="KXH81179.1"/>
    </source>
</evidence>
<dbReference type="InterPro" id="IPR000182">
    <property type="entry name" value="GNAT_dom"/>
</dbReference>
<name>A0A135W8K6_9FLAO</name>
<comment type="caution">
    <text evidence="2">The sequence shown here is derived from an EMBL/GenBank/DDBJ whole genome shotgun (WGS) entry which is preliminary data.</text>
</comment>
<dbReference type="InterPro" id="IPR016181">
    <property type="entry name" value="Acyl_CoA_acyltransferase"/>
</dbReference>
<dbReference type="AlphaFoldDB" id="A0A135W8K6"/>
<dbReference type="GO" id="GO:0016747">
    <property type="term" value="F:acyltransferase activity, transferring groups other than amino-acyl groups"/>
    <property type="evidence" value="ECO:0007669"/>
    <property type="project" value="InterPro"/>
</dbReference>
<reference evidence="2 3" key="2">
    <citation type="journal article" date="2016" name="Genome Announc.">
        <title>Draft Genome Sequence of a Biocontrol Rhizobacterium, Chryseobacterium kwangjuense Strain KJ1R5, Isolated from Pepper (Capsicum annuum).</title>
        <authorList>
            <person name="Jeong J.J."/>
            <person name="Park H."/>
            <person name="Park B.H."/>
            <person name="Mannaa M."/>
            <person name="Sang M.K."/>
            <person name="Choi I.G."/>
            <person name="Kim K.D."/>
        </authorList>
    </citation>
    <scope>NUCLEOTIDE SEQUENCE [LARGE SCALE GENOMIC DNA]</scope>
    <source>
        <strain evidence="2 3">KJ1R5</strain>
    </source>
</reference>
<organism evidence="2 3">
    <name type="scientific">Chryseobacterium kwangjuense</name>
    <dbReference type="NCBI Taxonomy" id="267125"/>
    <lineage>
        <taxon>Bacteria</taxon>
        <taxon>Pseudomonadati</taxon>
        <taxon>Bacteroidota</taxon>
        <taxon>Flavobacteriia</taxon>
        <taxon>Flavobacteriales</taxon>
        <taxon>Weeksellaceae</taxon>
        <taxon>Chryseobacterium group</taxon>
        <taxon>Chryseobacterium</taxon>
    </lineage>
</organism>
<dbReference type="SUPFAM" id="SSF55729">
    <property type="entry name" value="Acyl-CoA N-acyltransferases (Nat)"/>
    <property type="match status" value="1"/>
</dbReference>
<proteinExistence type="predicted"/>
<dbReference type="PROSITE" id="PS51186">
    <property type="entry name" value="GNAT"/>
    <property type="match status" value="1"/>
</dbReference>
<evidence type="ECO:0000259" key="1">
    <source>
        <dbReference type="PROSITE" id="PS51186"/>
    </source>
</evidence>
<feature type="domain" description="N-acetyltransferase" evidence="1">
    <location>
        <begin position="3"/>
        <end position="162"/>
    </location>
</feature>
<protein>
    <recommendedName>
        <fullName evidence="1">N-acetyltransferase domain-containing protein</fullName>
    </recommendedName>
</protein>
<dbReference type="EMBL" id="LPUR01000016">
    <property type="protein sequence ID" value="KXH81179.1"/>
    <property type="molecule type" value="Genomic_DNA"/>
</dbReference>
<reference evidence="3" key="1">
    <citation type="submission" date="2015-12" db="EMBL/GenBank/DDBJ databases">
        <title>Genome sequence of a biocontrol rhizobacterium Chryseobacterium kwangjuense strain KJ1R5 isolated from pepper (Capsicum annuum L.).</title>
        <authorList>
            <person name="Jeong J.-J."/>
            <person name="Park H."/>
            <person name="Mannaa M."/>
            <person name="Sang M.K."/>
            <person name="Choi I.-G."/>
            <person name="Kim K.D."/>
        </authorList>
    </citation>
    <scope>NUCLEOTIDE SEQUENCE [LARGE SCALE GENOMIC DNA]</scope>
    <source>
        <strain evidence="3">KJ1R5</strain>
    </source>
</reference>
<dbReference type="Gene3D" id="3.40.630.30">
    <property type="match status" value="1"/>
</dbReference>
<sequence>MNISYRILLPHESKNYRMIRLESLEKFPEAFGASYEESLRIEKFRLETDIENQTQDRFVMGAFANADLVGICSFVKDKNTHGNIYQMYIKREFQGRDMGFGLIRAVIRETYRRFNGISIFLEVAYKNKKAYQLYKKIGFTEVVKNPDRQEVESNIKMYLNTNEPL</sequence>
<dbReference type="OrthoDB" id="67353at2"/>
<dbReference type="RefSeq" id="WP_062652360.1">
    <property type="nucleotide sequence ID" value="NZ_LPUR01000016.1"/>
</dbReference>
<dbReference type="Proteomes" id="UP000070513">
    <property type="component" value="Unassembled WGS sequence"/>
</dbReference>
<evidence type="ECO:0000313" key="3">
    <source>
        <dbReference type="Proteomes" id="UP000070513"/>
    </source>
</evidence>